<keyword evidence="2" id="KW-1185">Reference proteome</keyword>
<sequence>MAFLRNYQLNCFSMILGFVEMIEPSHSFNVTWFIPHVVTKLLTSPLPEALTTQYAVSNIVRYLATSGKASHLNDYVLGLTEGNSESFKALSHPLTSDILKPYQKVIAD</sequence>
<gene>
    <name evidence="1" type="ORF">GBAR_LOCUS30851</name>
</gene>
<dbReference type="Proteomes" id="UP001174909">
    <property type="component" value="Unassembled WGS sequence"/>
</dbReference>
<dbReference type="EMBL" id="CASHTH010004375">
    <property type="protein sequence ID" value="CAI8056614.1"/>
    <property type="molecule type" value="Genomic_DNA"/>
</dbReference>
<proteinExistence type="predicted"/>
<comment type="caution">
    <text evidence="1">The sequence shown here is derived from an EMBL/GenBank/DDBJ whole genome shotgun (WGS) entry which is preliminary data.</text>
</comment>
<protein>
    <submittedName>
        <fullName evidence="1">Uncharacterized protein</fullName>
    </submittedName>
</protein>
<evidence type="ECO:0000313" key="2">
    <source>
        <dbReference type="Proteomes" id="UP001174909"/>
    </source>
</evidence>
<feature type="non-terminal residue" evidence="1">
    <location>
        <position position="1"/>
    </location>
</feature>
<reference evidence="1" key="1">
    <citation type="submission" date="2023-03" db="EMBL/GenBank/DDBJ databases">
        <authorList>
            <person name="Steffen K."/>
            <person name="Cardenas P."/>
        </authorList>
    </citation>
    <scope>NUCLEOTIDE SEQUENCE</scope>
</reference>
<evidence type="ECO:0000313" key="1">
    <source>
        <dbReference type="EMBL" id="CAI8056614.1"/>
    </source>
</evidence>
<organism evidence="1 2">
    <name type="scientific">Geodia barretti</name>
    <name type="common">Barrett's horny sponge</name>
    <dbReference type="NCBI Taxonomy" id="519541"/>
    <lineage>
        <taxon>Eukaryota</taxon>
        <taxon>Metazoa</taxon>
        <taxon>Porifera</taxon>
        <taxon>Demospongiae</taxon>
        <taxon>Heteroscleromorpha</taxon>
        <taxon>Tetractinellida</taxon>
        <taxon>Astrophorina</taxon>
        <taxon>Geodiidae</taxon>
        <taxon>Geodia</taxon>
    </lineage>
</organism>
<accession>A0AA35TZG8</accession>
<name>A0AA35TZG8_GEOBA</name>
<dbReference type="AlphaFoldDB" id="A0AA35TZG8"/>